<dbReference type="Proteomes" id="UP000299102">
    <property type="component" value="Unassembled WGS sequence"/>
</dbReference>
<evidence type="ECO:0000313" key="2">
    <source>
        <dbReference type="EMBL" id="GBP21082.1"/>
    </source>
</evidence>
<sequence length="142" mass="15171">MVPSLDISLASLTSVNLFMQFETKGEYYLNIYSTRVPRAAKRVSVGAGARAGRAGTGRPPSTRVVSSLPRPSALVRTFQHLLAEPSPLVFVTLIKVVSELKVGGEPTSGPEPELKLRTGAESKLSAGPPAIVRKQGQCRDQN</sequence>
<feature type="region of interest" description="Disordered" evidence="1">
    <location>
        <begin position="102"/>
        <end position="142"/>
    </location>
</feature>
<comment type="caution">
    <text evidence="2">The sequence shown here is derived from an EMBL/GenBank/DDBJ whole genome shotgun (WGS) entry which is preliminary data.</text>
</comment>
<gene>
    <name evidence="2" type="ORF">EVAR_11113_1</name>
</gene>
<feature type="region of interest" description="Disordered" evidence="1">
    <location>
        <begin position="47"/>
        <end position="68"/>
    </location>
</feature>
<dbReference type="EMBL" id="BGZK01000125">
    <property type="protein sequence ID" value="GBP21082.1"/>
    <property type="molecule type" value="Genomic_DNA"/>
</dbReference>
<evidence type="ECO:0000256" key="1">
    <source>
        <dbReference type="SAM" id="MobiDB-lite"/>
    </source>
</evidence>
<proteinExistence type="predicted"/>
<feature type="compositionally biased region" description="Low complexity" evidence="1">
    <location>
        <begin position="47"/>
        <end position="58"/>
    </location>
</feature>
<organism evidence="2 3">
    <name type="scientific">Eumeta variegata</name>
    <name type="common">Bagworm moth</name>
    <name type="synonym">Eumeta japonica</name>
    <dbReference type="NCBI Taxonomy" id="151549"/>
    <lineage>
        <taxon>Eukaryota</taxon>
        <taxon>Metazoa</taxon>
        <taxon>Ecdysozoa</taxon>
        <taxon>Arthropoda</taxon>
        <taxon>Hexapoda</taxon>
        <taxon>Insecta</taxon>
        <taxon>Pterygota</taxon>
        <taxon>Neoptera</taxon>
        <taxon>Endopterygota</taxon>
        <taxon>Lepidoptera</taxon>
        <taxon>Glossata</taxon>
        <taxon>Ditrysia</taxon>
        <taxon>Tineoidea</taxon>
        <taxon>Psychidae</taxon>
        <taxon>Oiketicinae</taxon>
        <taxon>Eumeta</taxon>
    </lineage>
</organism>
<keyword evidence="3" id="KW-1185">Reference proteome</keyword>
<protein>
    <submittedName>
        <fullName evidence="2">Uncharacterized protein</fullName>
    </submittedName>
</protein>
<dbReference type="AlphaFoldDB" id="A0A4C1U432"/>
<reference evidence="2 3" key="1">
    <citation type="journal article" date="2019" name="Commun. Biol.">
        <title>The bagworm genome reveals a unique fibroin gene that provides high tensile strength.</title>
        <authorList>
            <person name="Kono N."/>
            <person name="Nakamura H."/>
            <person name="Ohtoshi R."/>
            <person name="Tomita M."/>
            <person name="Numata K."/>
            <person name="Arakawa K."/>
        </authorList>
    </citation>
    <scope>NUCLEOTIDE SEQUENCE [LARGE SCALE GENOMIC DNA]</scope>
</reference>
<name>A0A4C1U432_EUMVA</name>
<accession>A0A4C1U432</accession>
<evidence type="ECO:0000313" key="3">
    <source>
        <dbReference type="Proteomes" id="UP000299102"/>
    </source>
</evidence>